<dbReference type="GO" id="GO:0046872">
    <property type="term" value="F:metal ion binding"/>
    <property type="evidence" value="ECO:0007669"/>
    <property type="project" value="UniProtKB-KW"/>
</dbReference>
<feature type="transmembrane region" description="Helical" evidence="7">
    <location>
        <begin position="124"/>
        <end position="143"/>
    </location>
</feature>
<evidence type="ECO:0000256" key="4">
    <source>
        <dbReference type="ARBA" id="ARBA00023136"/>
    </source>
</evidence>
<comment type="subcellular location">
    <subcellularLocation>
        <location evidence="1">Membrane</location>
        <topology evidence="1">Multi-pass membrane protein</topology>
    </subcellularLocation>
</comment>
<dbReference type="GO" id="GO:0016020">
    <property type="term" value="C:membrane"/>
    <property type="evidence" value="ECO:0007669"/>
    <property type="project" value="UniProtKB-SubCell"/>
</dbReference>
<evidence type="ECO:0000256" key="7">
    <source>
        <dbReference type="SAM" id="Phobius"/>
    </source>
</evidence>
<feature type="transmembrane region" description="Helical" evidence="7">
    <location>
        <begin position="35"/>
        <end position="54"/>
    </location>
</feature>
<proteinExistence type="predicted"/>
<feature type="binding site" evidence="5">
    <location>
        <position position="214"/>
    </location>
    <ligand>
        <name>Zn(2+)</name>
        <dbReference type="ChEBI" id="CHEBI:29105"/>
    </ligand>
</feature>
<evidence type="ECO:0000256" key="6">
    <source>
        <dbReference type="SAM" id="MobiDB-lite"/>
    </source>
</evidence>
<accession>A0A1R4G352</accession>
<feature type="binding site" evidence="5">
    <location>
        <position position="82"/>
    </location>
    <ligand>
        <name>Zn(2+)</name>
        <dbReference type="ChEBI" id="CHEBI:29105"/>
    </ligand>
</feature>
<evidence type="ECO:0000313" key="9">
    <source>
        <dbReference type="Proteomes" id="UP000195787"/>
    </source>
</evidence>
<keyword evidence="3 7" id="KW-1133">Transmembrane helix</keyword>
<name>A0A1R4G352_9MICO</name>
<evidence type="ECO:0000256" key="3">
    <source>
        <dbReference type="ARBA" id="ARBA00022989"/>
    </source>
</evidence>
<keyword evidence="2 7" id="KW-0812">Transmembrane</keyword>
<organism evidence="8 9">
    <name type="scientific">Agrococcus casei LMG 22410</name>
    <dbReference type="NCBI Taxonomy" id="1255656"/>
    <lineage>
        <taxon>Bacteria</taxon>
        <taxon>Bacillati</taxon>
        <taxon>Actinomycetota</taxon>
        <taxon>Actinomycetes</taxon>
        <taxon>Micrococcales</taxon>
        <taxon>Microbacteriaceae</taxon>
        <taxon>Agrococcus</taxon>
    </lineage>
</organism>
<feature type="transmembrane region" description="Helical" evidence="7">
    <location>
        <begin position="60"/>
        <end position="81"/>
    </location>
</feature>
<dbReference type="AlphaFoldDB" id="A0A1R4G352"/>
<keyword evidence="9" id="KW-1185">Reference proteome</keyword>
<dbReference type="PANTHER" id="PTHR20855:SF3">
    <property type="entry name" value="LD03007P"/>
    <property type="match status" value="1"/>
</dbReference>
<dbReference type="Proteomes" id="UP000195787">
    <property type="component" value="Unassembled WGS sequence"/>
</dbReference>
<dbReference type="InterPro" id="IPR004254">
    <property type="entry name" value="AdipoR/HlyIII-related"/>
</dbReference>
<reference evidence="8 9" key="1">
    <citation type="submission" date="2017-02" db="EMBL/GenBank/DDBJ databases">
        <authorList>
            <person name="Peterson S.W."/>
        </authorList>
    </citation>
    <scope>NUCLEOTIDE SEQUENCE [LARGE SCALE GENOMIC DNA]</scope>
    <source>
        <strain evidence="8 9">LMG 22410</strain>
    </source>
</reference>
<protein>
    <submittedName>
        <fullName evidence="8">COG1272: Predicted membrane protein hemolysin III homolog</fullName>
    </submittedName>
</protein>
<feature type="region of interest" description="Disordered" evidence="6">
    <location>
        <begin position="1"/>
        <end position="23"/>
    </location>
</feature>
<evidence type="ECO:0000256" key="2">
    <source>
        <dbReference type="ARBA" id="ARBA00022692"/>
    </source>
</evidence>
<feature type="transmembrane region" description="Helical" evidence="7">
    <location>
        <begin position="174"/>
        <end position="197"/>
    </location>
</feature>
<feature type="transmembrane region" description="Helical" evidence="7">
    <location>
        <begin position="102"/>
        <end position="118"/>
    </location>
</feature>
<sequence>MMPDLSEQPSEHGQTPAEAAKAAAAADHKPSARGWIHAITLPVALFAGLVLVAISETPAARWSTAVFAASGVILFGMSALYHRFNWTPKSKAALRRLDHANIFILIAGTYTPMAMLALPFPKSVILLSLVWGGAVIGILLRVFILNTPRWLYVALYLLLGWAAVMYMVDLFTFSPAMAILIIVGGLAYSVGAVAYALKRPNPSPKHFGFHEIFHTLTVVAWGCHWASVLVATLTVSQQ</sequence>
<keyword evidence="5" id="KW-0862">Zinc</keyword>
<evidence type="ECO:0000256" key="5">
    <source>
        <dbReference type="PIRSR" id="PIRSR604254-1"/>
    </source>
</evidence>
<dbReference type="Pfam" id="PF03006">
    <property type="entry name" value="HlyIII"/>
    <property type="match status" value="1"/>
</dbReference>
<feature type="binding site" evidence="5">
    <location>
        <position position="210"/>
    </location>
    <ligand>
        <name>Zn(2+)</name>
        <dbReference type="ChEBI" id="CHEBI:29105"/>
    </ligand>
</feature>
<feature type="transmembrane region" description="Helical" evidence="7">
    <location>
        <begin position="150"/>
        <end position="168"/>
    </location>
</feature>
<gene>
    <name evidence="8" type="ORF">CZ674_08445</name>
</gene>
<evidence type="ECO:0000313" key="8">
    <source>
        <dbReference type="EMBL" id="SJM62604.1"/>
    </source>
</evidence>
<evidence type="ECO:0000256" key="1">
    <source>
        <dbReference type="ARBA" id="ARBA00004141"/>
    </source>
</evidence>
<dbReference type="PANTHER" id="PTHR20855">
    <property type="entry name" value="ADIPOR/PROGESTIN RECEPTOR-RELATED"/>
    <property type="match status" value="1"/>
</dbReference>
<keyword evidence="4 7" id="KW-0472">Membrane</keyword>
<keyword evidence="5" id="KW-0479">Metal-binding</keyword>
<dbReference type="EMBL" id="FUHU01000036">
    <property type="protein sequence ID" value="SJM62604.1"/>
    <property type="molecule type" value="Genomic_DNA"/>
</dbReference>